<reference evidence="2" key="1">
    <citation type="journal article" date="2019" name="Int. J. Syst. Evol. Microbiol.">
        <title>The Global Catalogue of Microorganisms (GCM) 10K type strain sequencing project: providing services to taxonomists for standard genome sequencing and annotation.</title>
        <authorList>
            <consortium name="The Broad Institute Genomics Platform"/>
            <consortium name="The Broad Institute Genome Sequencing Center for Infectious Disease"/>
            <person name="Wu L."/>
            <person name="Ma J."/>
        </authorList>
    </citation>
    <scope>NUCLEOTIDE SEQUENCE [LARGE SCALE GENOMIC DNA]</scope>
    <source>
        <strain evidence="2">JCM 16546</strain>
    </source>
</reference>
<dbReference type="InterPro" id="IPR029033">
    <property type="entry name" value="His_PPase_superfam"/>
</dbReference>
<gene>
    <name evidence="1" type="primary">phoE</name>
    <name evidence="1" type="ORF">GCM10022202_21930</name>
</gene>
<comment type="caution">
    <text evidence="1">The sequence shown here is derived from an EMBL/GenBank/DDBJ whole genome shotgun (WGS) entry which is preliminary data.</text>
</comment>
<protein>
    <submittedName>
        <fullName evidence="1">Phosphatase PhoE</fullName>
    </submittedName>
</protein>
<proteinExistence type="predicted"/>
<name>A0ABP7BIR3_9MICO</name>
<dbReference type="Proteomes" id="UP001410795">
    <property type="component" value="Unassembled WGS sequence"/>
</dbReference>
<organism evidence="1 2">
    <name type="scientific">Microbacterium marinilacus</name>
    <dbReference type="NCBI Taxonomy" id="415209"/>
    <lineage>
        <taxon>Bacteria</taxon>
        <taxon>Bacillati</taxon>
        <taxon>Actinomycetota</taxon>
        <taxon>Actinomycetes</taxon>
        <taxon>Micrococcales</taxon>
        <taxon>Microbacteriaceae</taxon>
        <taxon>Microbacterium</taxon>
    </lineage>
</organism>
<keyword evidence="2" id="KW-1185">Reference proteome</keyword>
<dbReference type="RefSeq" id="WP_221857472.1">
    <property type="nucleotide sequence ID" value="NZ_BAAAYV010000010.1"/>
</dbReference>
<dbReference type="PANTHER" id="PTHR48100">
    <property type="entry name" value="BROAD-SPECIFICITY PHOSPHATASE YOR283W-RELATED"/>
    <property type="match status" value="1"/>
</dbReference>
<dbReference type="InterPro" id="IPR013078">
    <property type="entry name" value="His_Pase_superF_clade-1"/>
</dbReference>
<dbReference type="EMBL" id="BAAAYV010000010">
    <property type="protein sequence ID" value="GAA3660591.1"/>
    <property type="molecule type" value="Genomic_DNA"/>
</dbReference>
<dbReference type="SMART" id="SM00855">
    <property type="entry name" value="PGAM"/>
    <property type="match status" value="1"/>
</dbReference>
<dbReference type="InterPro" id="IPR050275">
    <property type="entry name" value="PGM_Phosphatase"/>
</dbReference>
<dbReference type="Pfam" id="PF00300">
    <property type="entry name" value="His_Phos_1"/>
    <property type="match status" value="1"/>
</dbReference>
<dbReference type="Gene3D" id="3.40.50.1240">
    <property type="entry name" value="Phosphoglycerate mutase-like"/>
    <property type="match status" value="1"/>
</dbReference>
<sequence>MTLLALLRHGQTDWNFERRVQGRTDIPLNDTGRAQALVAADTLRGGDWTRIVASPLRRAEETAEIIASVLELDAPSTHAGLVERDYGQGEGVLVADFFARWGDGPVPGAETLDELATRAHDAIAEVAAVAPAEPTIVVAHGGLIRSLIGLATDGRLPAPGERLENASVTLFALEDSGLELVQYTTASA</sequence>
<dbReference type="PROSITE" id="PS00175">
    <property type="entry name" value="PG_MUTASE"/>
    <property type="match status" value="1"/>
</dbReference>
<dbReference type="SUPFAM" id="SSF53254">
    <property type="entry name" value="Phosphoglycerate mutase-like"/>
    <property type="match status" value="1"/>
</dbReference>
<dbReference type="InterPro" id="IPR001345">
    <property type="entry name" value="PG/BPGM_mutase_AS"/>
</dbReference>
<dbReference type="PANTHER" id="PTHR48100:SF59">
    <property type="entry name" value="ADENOSYLCOBALAMIN_ALPHA-RIBAZOLE PHOSPHATASE"/>
    <property type="match status" value="1"/>
</dbReference>
<dbReference type="CDD" id="cd07067">
    <property type="entry name" value="HP_PGM_like"/>
    <property type="match status" value="1"/>
</dbReference>
<evidence type="ECO:0000313" key="2">
    <source>
        <dbReference type="Proteomes" id="UP001410795"/>
    </source>
</evidence>
<evidence type="ECO:0000313" key="1">
    <source>
        <dbReference type="EMBL" id="GAA3660591.1"/>
    </source>
</evidence>
<accession>A0ABP7BIR3</accession>